<keyword evidence="1" id="KW-0472">Membrane</keyword>
<feature type="transmembrane region" description="Helical" evidence="1">
    <location>
        <begin position="76"/>
        <end position="95"/>
    </location>
</feature>
<evidence type="ECO:0000313" key="2">
    <source>
        <dbReference type="EMBL" id="MFC3226733.1"/>
    </source>
</evidence>
<dbReference type="EMBL" id="JBHRTR010000015">
    <property type="protein sequence ID" value="MFC3226733.1"/>
    <property type="molecule type" value="Genomic_DNA"/>
</dbReference>
<dbReference type="RefSeq" id="WP_379898855.1">
    <property type="nucleotide sequence ID" value="NZ_JBHRTR010000015.1"/>
</dbReference>
<feature type="transmembrane region" description="Helical" evidence="1">
    <location>
        <begin position="12"/>
        <end position="41"/>
    </location>
</feature>
<accession>A0ABV7KWH9</accession>
<comment type="caution">
    <text evidence="2">The sequence shown here is derived from an EMBL/GenBank/DDBJ whole genome shotgun (WGS) entry which is preliminary data.</text>
</comment>
<reference evidence="3" key="1">
    <citation type="journal article" date="2019" name="Int. J. Syst. Evol. Microbiol.">
        <title>The Global Catalogue of Microorganisms (GCM) 10K type strain sequencing project: providing services to taxonomists for standard genome sequencing and annotation.</title>
        <authorList>
            <consortium name="The Broad Institute Genomics Platform"/>
            <consortium name="The Broad Institute Genome Sequencing Center for Infectious Disease"/>
            <person name="Wu L."/>
            <person name="Ma J."/>
        </authorList>
    </citation>
    <scope>NUCLEOTIDE SEQUENCE [LARGE SCALE GENOMIC DNA]</scope>
    <source>
        <strain evidence="3">KCTC 42964</strain>
    </source>
</reference>
<evidence type="ECO:0000256" key="1">
    <source>
        <dbReference type="SAM" id="Phobius"/>
    </source>
</evidence>
<proteinExistence type="predicted"/>
<keyword evidence="1" id="KW-0812">Transmembrane</keyword>
<keyword evidence="1" id="KW-1133">Transmembrane helix</keyword>
<keyword evidence="3" id="KW-1185">Reference proteome</keyword>
<feature type="transmembrane region" description="Helical" evidence="1">
    <location>
        <begin position="47"/>
        <end position="69"/>
    </location>
</feature>
<sequence length="99" mass="10028">MTAAAARRLSLAARILAAVVGGYAYATLLVLAAAALLPLLGIGRPEALLVATIAAFPIFAGIVMAVFHARSARRAWLWLAIAAVPPAAAVALLLVEVGS</sequence>
<evidence type="ECO:0000313" key="3">
    <source>
        <dbReference type="Proteomes" id="UP001595528"/>
    </source>
</evidence>
<name>A0ABV7KWH9_9PROT</name>
<protein>
    <submittedName>
        <fullName evidence="2">DUF3649 domain-containing protein</fullName>
    </submittedName>
</protein>
<gene>
    <name evidence="2" type="ORF">ACFOGJ_05795</name>
</gene>
<dbReference type="Proteomes" id="UP001595528">
    <property type="component" value="Unassembled WGS sequence"/>
</dbReference>
<organism evidence="2 3">
    <name type="scientific">Marinibaculum pumilum</name>
    <dbReference type="NCBI Taxonomy" id="1766165"/>
    <lineage>
        <taxon>Bacteria</taxon>
        <taxon>Pseudomonadati</taxon>
        <taxon>Pseudomonadota</taxon>
        <taxon>Alphaproteobacteria</taxon>
        <taxon>Rhodospirillales</taxon>
        <taxon>Rhodospirillaceae</taxon>
        <taxon>Marinibaculum</taxon>
    </lineage>
</organism>